<reference evidence="2" key="1">
    <citation type="submission" date="2022-11" db="UniProtKB">
        <authorList>
            <consortium name="WormBaseParasite"/>
        </authorList>
    </citation>
    <scope>IDENTIFICATION</scope>
</reference>
<dbReference type="AlphaFoldDB" id="A0A915EIA9"/>
<keyword evidence="1" id="KW-1185">Reference proteome</keyword>
<sequence>MFDKLNMPEESANYEQIFSSSNCLSSNLIQDSYQPSESNGLLKTITHPAVEVHDNTLNYVETMNTVSIPIKNLPELCS</sequence>
<dbReference type="Proteomes" id="UP000887574">
    <property type="component" value="Unplaced"/>
</dbReference>
<accession>A0A915EIA9</accession>
<protein>
    <submittedName>
        <fullName evidence="2">Uncharacterized protein</fullName>
    </submittedName>
</protein>
<evidence type="ECO:0000313" key="1">
    <source>
        <dbReference type="Proteomes" id="UP000887574"/>
    </source>
</evidence>
<dbReference type="WBParaSite" id="jg6196">
    <property type="protein sequence ID" value="jg6196"/>
    <property type="gene ID" value="jg6196"/>
</dbReference>
<evidence type="ECO:0000313" key="2">
    <source>
        <dbReference type="WBParaSite" id="jg6196"/>
    </source>
</evidence>
<proteinExistence type="predicted"/>
<organism evidence="1 2">
    <name type="scientific">Ditylenchus dipsaci</name>
    <dbReference type="NCBI Taxonomy" id="166011"/>
    <lineage>
        <taxon>Eukaryota</taxon>
        <taxon>Metazoa</taxon>
        <taxon>Ecdysozoa</taxon>
        <taxon>Nematoda</taxon>
        <taxon>Chromadorea</taxon>
        <taxon>Rhabditida</taxon>
        <taxon>Tylenchina</taxon>
        <taxon>Tylenchomorpha</taxon>
        <taxon>Sphaerularioidea</taxon>
        <taxon>Anguinidae</taxon>
        <taxon>Anguininae</taxon>
        <taxon>Ditylenchus</taxon>
    </lineage>
</organism>
<name>A0A915EIA9_9BILA</name>